<keyword evidence="4" id="KW-1185">Reference proteome</keyword>
<evidence type="ECO:0000256" key="1">
    <source>
        <dbReference type="ARBA" id="ARBA00022723"/>
    </source>
</evidence>
<gene>
    <name evidence="3" type="ORF">E1757_08090</name>
</gene>
<dbReference type="Proteomes" id="UP000295636">
    <property type="component" value="Unassembled WGS sequence"/>
</dbReference>
<sequence>MQSVTLKVEGMTCSHCAQSVEGAVKQTGASGKVDLARKTVSVLYDESKLSLKVIKDAIEDQGYDIKE</sequence>
<protein>
    <submittedName>
        <fullName evidence="3">Copper chaperone</fullName>
    </submittedName>
</protein>
<dbReference type="RefSeq" id="WP_133226472.1">
    <property type="nucleotide sequence ID" value="NZ_SMRT01000002.1"/>
</dbReference>
<reference evidence="3 4" key="1">
    <citation type="submission" date="2019-03" db="EMBL/GenBank/DDBJ databases">
        <title>This is whole genome sequence of Paenibacillus sp MS74 strain.</title>
        <authorList>
            <person name="Trinh H.N."/>
        </authorList>
    </citation>
    <scope>NUCLEOTIDE SEQUENCE [LARGE SCALE GENOMIC DNA]</scope>
    <source>
        <strain evidence="3 4">MS74</strain>
    </source>
</reference>
<dbReference type="PRINTS" id="PR00944">
    <property type="entry name" value="CUEXPORT"/>
</dbReference>
<dbReference type="EMBL" id="SMRT01000002">
    <property type="protein sequence ID" value="TDF99769.1"/>
    <property type="molecule type" value="Genomic_DNA"/>
</dbReference>
<keyword evidence="1" id="KW-0479">Metal-binding</keyword>
<dbReference type="InterPro" id="IPR000428">
    <property type="entry name" value="Cu-bd"/>
</dbReference>
<feature type="domain" description="HMA" evidence="2">
    <location>
        <begin position="2"/>
        <end position="66"/>
    </location>
</feature>
<dbReference type="OrthoDB" id="9813965at2"/>
<proteinExistence type="predicted"/>
<name>A0A4R5KUZ8_9BACL</name>
<dbReference type="InterPro" id="IPR006121">
    <property type="entry name" value="HMA_dom"/>
</dbReference>
<organism evidence="3 4">
    <name type="scientific">Paenibacillus piri</name>
    <dbReference type="NCBI Taxonomy" id="2547395"/>
    <lineage>
        <taxon>Bacteria</taxon>
        <taxon>Bacillati</taxon>
        <taxon>Bacillota</taxon>
        <taxon>Bacilli</taxon>
        <taxon>Bacillales</taxon>
        <taxon>Paenibacillaceae</taxon>
        <taxon>Paenibacillus</taxon>
    </lineage>
</organism>
<accession>A0A4R5KUZ8</accession>
<comment type="caution">
    <text evidence="3">The sequence shown here is derived from an EMBL/GenBank/DDBJ whole genome shotgun (WGS) entry which is preliminary data.</text>
</comment>
<dbReference type="Gene3D" id="3.30.70.100">
    <property type="match status" value="1"/>
</dbReference>
<dbReference type="InterPro" id="IPR036163">
    <property type="entry name" value="HMA_dom_sf"/>
</dbReference>
<evidence type="ECO:0000313" key="3">
    <source>
        <dbReference type="EMBL" id="TDF99769.1"/>
    </source>
</evidence>
<dbReference type="SUPFAM" id="SSF55008">
    <property type="entry name" value="HMA, heavy metal-associated domain"/>
    <property type="match status" value="1"/>
</dbReference>
<dbReference type="Pfam" id="PF00403">
    <property type="entry name" value="HMA"/>
    <property type="match status" value="1"/>
</dbReference>
<evidence type="ECO:0000259" key="2">
    <source>
        <dbReference type="PROSITE" id="PS50846"/>
    </source>
</evidence>
<dbReference type="GO" id="GO:0006825">
    <property type="term" value="P:copper ion transport"/>
    <property type="evidence" value="ECO:0007669"/>
    <property type="project" value="InterPro"/>
</dbReference>
<dbReference type="PROSITE" id="PS50846">
    <property type="entry name" value="HMA_2"/>
    <property type="match status" value="1"/>
</dbReference>
<dbReference type="FunFam" id="3.30.70.100:FF:000001">
    <property type="entry name" value="ATPase copper transporting beta"/>
    <property type="match status" value="1"/>
</dbReference>
<evidence type="ECO:0000313" key="4">
    <source>
        <dbReference type="Proteomes" id="UP000295636"/>
    </source>
</evidence>
<dbReference type="AlphaFoldDB" id="A0A4R5KUZ8"/>
<dbReference type="GO" id="GO:0005507">
    <property type="term" value="F:copper ion binding"/>
    <property type="evidence" value="ECO:0007669"/>
    <property type="project" value="InterPro"/>
</dbReference>
<dbReference type="CDD" id="cd00371">
    <property type="entry name" value="HMA"/>
    <property type="match status" value="1"/>
</dbReference>